<dbReference type="EMBL" id="JBGNUJ010000012">
    <property type="protein sequence ID" value="KAL3953426.1"/>
    <property type="molecule type" value="Genomic_DNA"/>
</dbReference>
<organism evidence="1 2">
    <name type="scientific">Purpureocillium lilacinum</name>
    <name type="common">Paecilomyces lilacinus</name>
    <dbReference type="NCBI Taxonomy" id="33203"/>
    <lineage>
        <taxon>Eukaryota</taxon>
        <taxon>Fungi</taxon>
        <taxon>Dikarya</taxon>
        <taxon>Ascomycota</taxon>
        <taxon>Pezizomycotina</taxon>
        <taxon>Sordariomycetes</taxon>
        <taxon>Hypocreomycetidae</taxon>
        <taxon>Hypocreales</taxon>
        <taxon>Ophiocordycipitaceae</taxon>
        <taxon>Purpureocillium</taxon>
    </lineage>
</organism>
<reference evidence="1" key="1">
    <citation type="submission" date="2024-12" db="EMBL/GenBank/DDBJ databases">
        <title>Comparative genomics and development of molecular markers within Purpureocillium lilacinum and among Purpureocillium species.</title>
        <authorList>
            <person name="Yeh Z.-Y."/>
            <person name="Ni N.-T."/>
            <person name="Lo P.-H."/>
            <person name="Mushyakhwo K."/>
            <person name="Lin C.-F."/>
            <person name="Nai Y.-S."/>
        </authorList>
    </citation>
    <scope>NUCLEOTIDE SEQUENCE</scope>
    <source>
        <strain evidence="1">NCHU-NPUST-175</strain>
    </source>
</reference>
<gene>
    <name evidence="1" type="ORF">ACCO45_013369</name>
</gene>
<sequence>MEGSENQAAQRNRSALPMPSAGMSLTEWSDSQQNSRVQTAIPVPPGSKMGFKREIPQPTHLPEPKRKHNIPTPATYSSKTFKPPQTRPGIQGSSLMEMAKPKGNPTPSTSNLAKPLGLNRGATLDRSTNATFRASGRPVHGRSRSQVQRPQTAHGHHDAEHRGDTNTNTASIRFNFAMCGKKKQPVVVWSKGKFSDDRVSRTGDWWTRESLSSSCKSSDNSTKFASRNALHDGRQFKERGPAVRRKLQWSAAPRDT</sequence>
<dbReference type="Proteomes" id="UP001638806">
    <property type="component" value="Unassembled WGS sequence"/>
</dbReference>
<evidence type="ECO:0000313" key="1">
    <source>
        <dbReference type="EMBL" id="KAL3953426.1"/>
    </source>
</evidence>
<keyword evidence="2" id="KW-1185">Reference proteome</keyword>
<protein>
    <submittedName>
        <fullName evidence="1">Uncharacterized protein</fullName>
    </submittedName>
</protein>
<proteinExistence type="predicted"/>
<comment type="caution">
    <text evidence="1">The sequence shown here is derived from an EMBL/GenBank/DDBJ whole genome shotgun (WGS) entry which is preliminary data.</text>
</comment>
<accession>A0ACC4DD86</accession>
<name>A0ACC4DD86_PURLI</name>
<evidence type="ECO:0000313" key="2">
    <source>
        <dbReference type="Proteomes" id="UP001638806"/>
    </source>
</evidence>